<evidence type="ECO:0000259" key="19">
    <source>
        <dbReference type="Pfam" id="PF02706"/>
    </source>
</evidence>
<evidence type="ECO:0000256" key="14">
    <source>
        <dbReference type="ARBA" id="ARBA00023136"/>
    </source>
</evidence>
<dbReference type="EMBL" id="FOGZ01000014">
    <property type="protein sequence ID" value="SER85771.1"/>
    <property type="molecule type" value="Genomic_DNA"/>
</dbReference>
<gene>
    <name evidence="21" type="ORF">SAMN05443377_1142</name>
</gene>
<keyword evidence="15" id="KW-0829">Tyrosine-protein kinase</keyword>
<evidence type="ECO:0000256" key="11">
    <source>
        <dbReference type="ARBA" id="ARBA00022777"/>
    </source>
</evidence>
<keyword evidence="14 18" id="KW-0472">Membrane</keyword>
<evidence type="ECO:0000256" key="6">
    <source>
        <dbReference type="ARBA" id="ARBA00022475"/>
    </source>
</evidence>
<name>A0A1H9SLE3_9ACTN</name>
<evidence type="ECO:0000259" key="20">
    <source>
        <dbReference type="Pfam" id="PF13614"/>
    </source>
</evidence>
<dbReference type="PANTHER" id="PTHR32309">
    <property type="entry name" value="TYROSINE-PROTEIN KINASE"/>
    <property type="match status" value="1"/>
</dbReference>
<evidence type="ECO:0000256" key="2">
    <source>
        <dbReference type="ARBA" id="ARBA00006683"/>
    </source>
</evidence>
<reference evidence="21 22" key="1">
    <citation type="submission" date="2016-10" db="EMBL/GenBank/DDBJ databases">
        <authorList>
            <person name="de Groot N.N."/>
        </authorList>
    </citation>
    <scope>NUCLEOTIDE SEQUENCE [LARGE SCALE GENOMIC DNA]</scope>
    <source>
        <strain evidence="21 22">DSM 16859</strain>
    </source>
</reference>
<dbReference type="InterPro" id="IPR005702">
    <property type="entry name" value="Wzc-like_C"/>
</dbReference>
<dbReference type="InterPro" id="IPR025669">
    <property type="entry name" value="AAA_dom"/>
</dbReference>
<dbReference type="Pfam" id="PF02706">
    <property type="entry name" value="Wzz"/>
    <property type="match status" value="1"/>
</dbReference>
<evidence type="ECO:0000256" key="1">
    <source>
        <dbReference type="ARBA" id="ARBA00004429"/>
    </source>
</evidence>
<comment type="similarity">
    <text evidence="3">Belongs to the CpsD/CapB family.</text>
</comment>
<keyword evidence="6" id="KW-1003">Cell membrane</keyword>
<keyword evidence="13 18" id="KW-1133">Transmembrane helix</keyword>
<evidence type="ECO:0000256" key="17">
    <source>
        <dbReference type="SAM" id="MobiDB-lite"/>
    </source>
</evidence>
<comment type="catalytic activity">
    <reaction evidence="16">
        <text>L-tyrosyl-[protein] + ATP = O-phospho-L-tyrosyl-[protein] + ADP + H(+)</text>
        <dbReference type="Rhea" id="RHEA:10596"/>
        <dbReference type="Rhea" id="RHEA-COMP:10136"/>
        <dbReference type="Rhea" id="RHEA-COMP:20101"/>
        <dbReference type="ChEBI" id="CHEBI:15378"/>
        <dbReference type="ChEBI" id="CHEBI:30616"/>
        <dbReference type="ChEBI" id="CHEBI:46858"/>
        <dbReference type="ChEBI" id="CHEBI:61978"/>
        <dbReference type="ChEBI" id="CHEBI:456216"/>
        <dbReference type="EC" id="2.7.10.2"/>
    </reaction>
</comment>
<dbReference type="GO" id="GO:0042802">
    <property type="term" value="F:identical protein binding"/>
    <property type="evidence" value="ECO:0007669"/>
    <property type="project" value="UniProtKB-ARBA"/>
</dbReference>
<dbReference type="CDD" id="cd05387">
    <property type="entry name" value="BY-kinase"/>
    <property type="match status" value="1"/>
</dbReference>
<feature type="compositionally biased region" description="Polar residues" evidence="17">
    <location>
        <begin position="468"/>
        <end position="479"/>
    </location>
</feature>
<protein>
    <recommendedName>
        <fullName evidence="5">non-specific protein-tyrosine kinase</fullName>
        <ecNumber evidence="5">2.7.10.2</ecNumber>
    </recommendedName>
</protein>
<keyword evidence="22" id="KW-1185">Reference proteome</keyword>
<evidence type="ECO:0000256" key="13">
    <source>
        <dbReference type="ARBA" id="ARBA00022989"/>
    </source>
</evidence>
<comment type="subcellular location">
    <subcellularLocation>
        <location evidence="1">Cell inner membrane</location>
        <topology evidence="1">Multi-pass membrane protein</topology>
    </subcellularLocation>
</comment>
<dbReference type="InterPro" id="IPR027417">
    <property type="entry name" value="P-loop_NTPase"/>
</dbReference>
<accession>A0A1H9SLE3</accession>
<dbReference type="Proteomes" id="UP000198815">
    <property type="component" value="Unassembled WGS sequence"/>
</dbReference>
<dbReference type="Gene3D" id="3.40.50.300">
    <property type="entry name" value="P-loop containing nucleotide triphosphate hydrolases"/>
    <property type="match status" value="1"/>
</dbReference>
<keyword evidence="7" id="KW-0997">Cell inner membrane</keyword>
<evidence type="ECO:0000256" key="10">
    <source>
        <dbReference type="ARBA" id="ARBA00022741"/>
    </source>
</evidence>
<comment type="similarity">
    <text evidence="4">Belongs to the etk/wzc family.</text>
</comment>
<dbReference type="OrthoDB" id="9812433at2"/>
<dbReference type="FunFam" id="3.40.50.300:FF:000527">
    <property type="entry name" value="Tyrosine-protein kinase etk"/>
    <property type="match status" value="1"/>
</dbReference>
<evidence type="ECO:0000256" key="8">
    <source>
        <dbReference type="ARBA" id="ARBA00022679"/>
    </source>
</evidence>
<evidence type="ECO:0000313" key="21">
    <source>
        <dbReference type="EMBL" id="SER85771.1"/>
    </source>
</evidence>
<feature type="domain" description="Polysaccharide chain length determinant N-terminal" evidence="19">
    <location>
        <begin position="1"/>
        <end position="89"/>
    </location>
</feature>
<evidence type="ECO:0000313" key="22">
    <source>
        <dbReference type="Proteomes" id="UP000198815"/>
    </source>
</evidence>
<keyword evidence="11" id="KW-0418">Kinase</keyword>
<evidence type="ECO:0000256" key="5">
    <source>
        <dbReference type="ARBA" id="ARBA00011903"/>
    </source>
</evidence>
<organism evidence="21 22">
    <name type="scientific">Propionibacterium cyclohexanicum</name>
    <dbReference type="NCBI Taxonomy" id="64702"/>
    <lineage>
        <taxon>Bacteria</taxon>
        <taxon>Bacillati</taxon>
        <taxon>Actinomycetota</taxon>
        <taxon>Actinomycetes</taxon>
        <taxon>Propionibacteriales</taxon>
        <taxon>Propionibacteriaceae</taxon>
        <taxon>Propionibacterium</taxon>
    </lineage>
</organism>
<dbReference type="InterPro" id="IPR003856">
    <property type="entry name" value="LPS_length_determ_N"/>
</dbReference>
<dbReference type="Pfam" id="PF13614">
    <property type="entry name" value="AAA_31"/>
    <property type="match status" value="1"/>
</dbReference>
<dbReference type="GO" id="GO:0004715">
    <property type="term" value="F:non-membrane spanning protein tyrosine kinase activity"/>
    <property type="evidence" value="ECO:0007669"/>
    <property type="project" value="UniProtKB-EC"/>
</dbReference>
<evidence type="ECO:0000256" key="4">
    <source>
        <dbReference type="ARBA" id="ARBA00008883"/>
    </source>
</evidence>
<dbReference type="PANTHER" id="PTHR32309:SF13">
    <property type="entry name" value="FERRIC ENTEROBACTIN TRANSPORT PROTEIN FEPE"/>
    <property type="match status" value="1"/>
</dbReference>
<feature type="transmembrane region" description="Helical" evidence="18">
    <location>
        <begin position="16"/>
        <end position="35"/>
    </location>
</feature>
<dbReference type="STRING" id="64702.SAMN05443377_1142"/>
<dbReference type="EC" id="2.7.10.2" evidence="5"/>
<keyword evidence="10" id="KW-0547">Nucleotide-binding</keyword>
<evidence type="ECO:0000256" key="9">
    <source>
        <dbReference type="ARBA" id="ARBA00022692"/>
    </source>
</evidence>
<comment type="similarity">
    <text evidence="2">Belongs to the CpsC/CapA family.</text>
</comment>
<dbReference type="RefSeq" id="WP_091969739.1">
    <property type="nucleotide sequence ID" value="NZ_FOGZ01000014.1"/>
</dbReference>
<evidence type="ECO:0000256" key="16">
    <source>
        <dbReference type="ARBA" id="ARBA00051245"/>
    </source>
</evidence>
<keyword evidence="8" id="KW-0808">Transferase</keyword>
<dbReference type="AlphaFoldDB" id="A0A1H9SLE3"/>
<dbReference type="SUPFAM" id="SSF52540">
    <property type="entry name" value="P-loop containing nucleoside triphosphate hydrolases"/>
    <property type="match status" value="1"/>
</dbReference>
<evidence type="ECO:0000256" key="7">
    <source>
        <dbReference type="ARBA" id="ARBA00022519"/>
    </source>
</evidence>
<evidence type="ECO:0000256" key="3">
    <source>
        <dbReference type="ARBA" id="ARBA00007316"/>
    </source>
</evidence>
<proteinExistence type="inferred from homology"/>
<evidence type="ECO:0000256" key="18">
    <source>
        <dbReference type="SAM" id="Phobius"/>
    </source>
</evidence>
<keyword evidence="12" id="KW-0067">ATP-binding</keyword>
<feature type="region of interest" description="Disordered" evidence="17">
    <location>
        <begin position="442"/>
        <end position="479"/>
    </location>
</feature>
<dbReference type="InterPro" id="IPR050445">
    <property type="entry name" value="Bact_polysacc_biosynth/exp"/>
</dbReference>
<keyword evidence="9 18" id="KW-0812">Transmembrane</keyword>
<feature type="domain" description="AAA" evidence="20">
    <location>
        <begin position="271"/>
        <end position="391"/>
    </location>
</feature>
<evidence type="ECO:0000256" key="12">
    <source>
        <dbReference type="ARBA" id="ARBA00022840"/>
    </source>
</evidence>
<dbReference type="GO" id="GO:0005524">
    <property type="term" value="F:ATP binding"/>
    <property type="evidence" value="ECO:0007669"/>
    <property type="project" value="UniProtKB-KW"/>
</dbReference>
<dbReference type="GO" id="GO:0005886">
    <property type="term" value="C:plasma membrane"/>
    <property type="evidence" value="ECO:0007669"/>
    <property type="project" value="UniProtKB-SubCell"/>
</dbReference>
<sequence length="479" mass="50579">MDLHDCIEVLRKRWRWAVLGLVVAVGVSVLATVLMPRKYTSQTQLFFATTGAQSNADINEGSSFTQQQMKSFAQVATSRSVLQPVIDKLDLGVTPAKLAQRITATVGANTVVMDLSVEAASPQSAQLIAGELSNQLVTVVEGLSPVRADGTAFIKVSTIAAPNLPIAPSSPQPLRNIALGVLIGSVLGIALAFLVESVDTRVRTRGDVERFGVPLIGSLPSAGADDRAGLIGNADTTTPWAEAVRRLRTNLQFATATARGCVFQFTSAIPGEGKTTTSVATAVALAATGVRVLLVDADLRNPSVARTMGIESHVGLTTVLVGSARLEEVVQPWLDTTLDVLPLGHRAPNPSELLGSDQMAGLIKEMADAYDIVIIDTPPVLPVTDTVVLTRFTSGVLFVACANKLRRPEMSTALESLRQVDAKVLGVVVNRLDDHHDGYGYGYGSSHRPAGPESASRVQVEAHRRSGTVPSRATAMSGQ</sequence>
<dbReference type="NCBIfam" id="TIGR01007">
    <property type="entry name" value="eps_fam"/>
    <property type="match status" value="1"/>
</dbReference>
<evidence type="ECO:0000256" key="15">
    <source>
        <dbReference type="ARBA" id="ARBA00023137"/>
    </source>
</evidence>